<dbReference type="EMBL" id="CP008889">
    <property type="protein sequence ID" value="AIF40491.1"/>
    <property type="molecule type" value="Genomic_DNA"/>
</dbReference>
<proteinExistence type="predicted"/>
<organism evidence="1 2">
    <name type="scientific">Dermacoccus nishinomiyaensis</name>
    <dbReference type="NCBI Taxonomy" id="1274"/>
    <lineage>
        <taxon>Bacteria</taxon>
        <taxon>Bacillati</taxon>
        <taxon>Actinomycetota</taxon>
        <taxon>Actinomycetes</taxon>
        <taxon>Micrococcales</taxon>
        <taxon>Dermacoccaceae</taxon>
        <taxon>Dermacoccus</taxon>
    </lineage>
</organism>
<dbReference type="GeneID" id="41840647"/>
<evidence type="ECO:0000313" key="1">
    <source>
        <dbReference type="EMBL" id="AIF40491.1"/>
    </source>
</evidence>
<reference evidence="1 2" key="1">
    <citation type="submission" date="2014-07" db="EMBL/GenBank/DDBJ databases">
        <title>Genome Sequencing of Dermacoccus nishinomiyaensis.</title>
        <authorList>
            <person name="Hong K.W."/>
            <person name="Chan K.G."/>
        </authorList>
    </citation>
    <scope>NUCLEOTIDE SEQUENCE [LARGE SCALE GENOMIC DNA]</scope>
    <source>
        <strain evidence="1 2">M25</strain>
    </source>
</reference>
<dbReference type="AlphaFoldDB" id="A0A075JDV5"/>
<protein>
    <submittedName>
        <fullName evidence="1">Uncharacterized protein</fullName>
    </submittedName>
</protein>
<accession>A0A075JDV5</accession>
<name>A0A075JDV5_9MICO</name>
<dbReference type="RefSeq" id="WP_038567603.1">
    <property type="nucleotide sequence ID" value="NZ_CP008889.1"/>
</dbReference>
<dbReference type="HOGENOM" id="CLU_2507187_0_0_11"/>
<evidence type="ECO:0000313" key="2">
    <source>
        <dbReference type="Proteomes" id="UP000027986"/>
    </source>
</evidence>
<dbReference type="KEGG" id="dni:HX89_05540"/>
<dbReference type="Proteomes" id="UP000027986">
    <property type="component" value="Chromosome"/>
</dbReference>
<sequence length="85" mass="9932">MRTPSFRWRTTHGPWFDNNLAVVEVTGDGLDFRWLTGEIRDGDLEHPHTRVVSDIRIEGDGESKRLDTWQPLGIRILTRVAHLRR</sequence>
<keyword evidence="2" id="KW-1185">Reference proteome</keyword>
<gene>
    <name evidence="1" type="ORF">HX89_05540</name>
</gene>